<geneLocation type="plasmid" evidence="3 4">
    <name>unnamed3</name>
</geneLocation>
<dbReference type="SUPFAM" id="SSF51735">
    <property type="entry name" value="NAD(P)-binding Rossmann-fold domains"/>
    <property type="match status" value="1"/>
</dbReference>
<feature type="domain" description="GFO/IDH/MocA-like oxidoreductase" evidence="2">
    <location>
        <begin position="137"/>
        <end position="288"/>
    </location>
</feature>
<dbReference type="InterPro" id="IPR036291">
    <property type="entry name" value="NAD(P)-bd_dom_sf"/>
</dbReference>
<dbReference type="PANTHER" id="PTHR43377">
    <property type="entry name" value="BILIVERDIN REDUCTASE A"/>
    <property type="match status" value="1"/>
</dbReference>
<name>A0A8J8MV43_9RHOB</name>
<gene>
    <name evidence="3" type="ORF">GR316_12815</name>
</gene>
<dbReference type="SUPFAM" id="SSF55347">
    <property type="entry name" value="Glyceraldehyde-3-phosphate dehydrogenase-like, C-terminal domain"/>
    <property type="match status" value="1"/>
</dbReference>
<dbReference type="Pfam" id="PF22725">
    <property type="entry name" value="GFO_IDH_MocA_C3"/>
    <property type="match status" value="1"/>
</dbReference>
<dbReference type="Proteomes" id="UP000679284">
    <property type="component" value="Plasmid unnamed3"/>
</dbReference>
<feature type="domain" description="Gfo/Idh/MocA-like oxidoreductase N-terminal" evidence="1">
    <location>
        <begin position="8"/>
        <end position="121"/>
    </location>
</feature>
<evidence type="ECO:0000259" key="2">
    <source>
        <dbReference type="Pfam" id="PF22725"/>
    </source>
</evidence>
<evidence type="ECO:0000313" key="3">
    <source>
        <dbReference type="EMBL" id="QUS37260.1"/>
    </source>
</evidence>
<dbReference type="AlphaFoldDB" id="A0A8J8MV43"/>
<keyword evidence="4" id="KW-1185">Reference proteome</keyword>
<dbReference type="InterPro" id="IPR051450">
    <property type="entry name" value="Gfo/Idh/MocA_Oxidoreductases"/>
</dbReference>
<dbReference type="Pfam" id="PF01408">
    <property type="entry name" value="GFO_IDH_MocA"/>
    <property type="match status" value="1"/>
</dbReference>
<dbReference type="EMBL" id="CP047292">
    <property type="protein sequence ID" value="QUS37260.1"/>
    <property type="molecule type" value="Genomic_DNA"/>
</dbReference>
<dbReference type="Gene3D" id="3.40.50.720">
    <property type="entry name" value="NAD(P)-binding Rossmann-like Domain"/>
    <property type="match status" value="1"/>
</dbReference>
<evidence type="ECO:0000313" key="4">
    <source>
        <dbReference type="Proteomes" id="UP000679284"/>
    </source>
</evidence>
<accession>A0A8J8MV43</accession>
<organism evidence="3 4">
    <name type="scientific">Falsirhodobacter algicola</name>
    <dbReference type="NCBI Taxonomy" id="2692330"/>
    <lineage>
        <taxon>Bacteria</taxon>
        <taxon>Pseudomonadati</taxon>
        <taxon>Pseudomonadota</taxon>
        <taxon>Alphaproteobacteria</taxon>
        <taxon>Rhodobacterales</taxon>
        <taxon>Paracoccaceae</taxon>
        <taxon>Falsirhodobacter</taxon>
    </lineage>
</organism>
<dbReference type="InterPro" id="IPR000683">
    <property type="entry name" value="Gfo/Idh/MocA-like_OxRdtase_N"/>
</dbReference>
<reference evidence="3" key="1">
    <citation type="submission" date="2020-01" db="EMBL/GenBank/DDBJ databases">
        <authorList>
            <person name="Yang Y."/>
            <person name="Kwon Y.M."/>
        </authorList>
    </citation>
    <scope>NUCLEOTIDE SEQUENCE</scope>
    <source>
        <strain evidence="3">PG104</strain>
        <plasmid evidence="3">unnamed3</plasmid>
    </source>
</reference>
<proteinExistence type="predicted"/>
<dbReference type="PANTHER" id="PTHR43377:SF2">
    <property type="entry name" value="BINDING ROSSMANN FOLD OXIDOREDUCTASE, PUTATIVE (AFU_ORTHOLOGUE AFUA_4G00560)-RELATED"/>
    <property type="match status" value="1"/>
</dbReference>
<dbReference type="GO" id="GO:0000166">
    <property type="term" value="F:nucleotide binding"/>
    <property type="evidence" value="ECO:0007669"/>
    <property type="project" value="InterPro"/>
</dbReference>
<keyword evidence="3" id="KW-0614">Plasmid</keyword>
<sequence>MHSETTSVCIIGLGHRIASILPDFTAAAPHLDIRGVMDPGTPRMDILAKVGAAPTMYDDPAEMLARERPRVIMIGSPNHLHLGHIRLALESDAEFIFCEKPVVVSIEETMELARLIARHDGRRRLLVGLVLRYSQLYRALRRAQSDGNLGEIMSIEASEHIAPFHGSFFMRDWRRSTAMTGGFMLEKCCHDIDLYQGVVGQRPHRVASFGGRKKYIPSRRPSGRPAFLDQKLPRWNSIEDAFSGEADIIDYQTAIVDYEGGATMAFHTNLNVPDQFRRFAVIGTDGMAEGDFIRNTFRVTLSETGSRVVDEIAVGSGVEHGHYGADAAMARDIVDHIDGRMPKLPLSVIDALESGLTALAIDQARNEGRIVDMRPIWERFDRELSGLAAEVN</sequence>
<dbReference type="Gene3D" id="3.30.360.10">
    <property type="entry name" value="Dihydrodipicolinate Reductase, domain 2"/>
    <property type="match status" value="1"/>
</dbReference>
<dbReference type="KEGG" id="fap:GR316_12815"/>
<protein>
    <submittedName>
        <fullName evidence="3">Gfo/Idh/MocA family oxidoreductase</fullName>
    </submittedName>
</protein>
<dbReference type="InterPro" id="IPR055170">
    <property type="entry name" value="GFO_IDH_MocA-like_dom"/>
</dbReference>
<evidence type="ECO:0000259" key="1">
    <source>
        <dbReference type="Pfam" id="PF01408"/>
    </source>
</evidence>